<dbReference type="EMBL" id="VSRR010003108">
    <property type="protein sequence ID" value="MPC34704.1"/>
    <property type="molecule type" value="Genomic_DNA"/>
</dbReference>
<feature type="region of interest" description="Disordered" evidence="1">
    <location>
        <begin position="1"/>
        <end position="24"/>
    </location>
</feature>
<keyword evidence="3" id="KW-1185">Reference proteome</keyword>
<organism evidence="2 3">
    <name type="scientific">Portunus trituberculatus</name>
    <name type="common">Swimming crab</name>
    <name type="synonym">Neptunus trituberculatus</name>
    <dbReference type="NCBI Taxonomy" id="210409"/>
    <lineage>
        <taxon>Eukaryota</taxon>
        <taxon>Metazoa</taxon>
        <taxon>Ecdysozoa</taxon>
        <taxon>Arthropoda</taxon>
        <taxon>Crustacea</taxon>
        <taxon>Multicrustacea</taxon>
        <taxon>Malacostraca</taxon>
        <taxon>Eumalacostraca</taxon>
        <taxon>Eucarida</taxon>
        <taxon>Decapoda</taxon>
        <taxon>Pleocyemata</taxon>
        <taxon>Brachyura</taxon>
        <taxon>Eubrachyura</taxon>
        <taxon>Portunoidea</taxon>
        <taxon>Portunidae</taxon>
        <taxon>Portuninae</taxon>
        <taxon>Portunus</taxon>
    </lineage>
</organism>
<protein>
    <submittedName>
        <fullName evidence="2">Uncharacterized protein</fullName>
    </submittedName>
</protein>
<accession>A0A5B7EQQ3</accession>
<dbReference type="Proteomes" id="UP000324222">
    <property type="component" value="Unassembled WGS sequence"/>
</dbReference>
<evidence type="ECO:0000256" key="1">
    <source>
        <dbReference type="SAM" id="MobiDB-lite"/>
    </source>
</evidence>
<feature type="region of interest" description="Disordered" evidence="1">
    <location>
        <begin position="93"/>
        <end position="115"/>
    </location>
</feature>
<evidence type="ECO:0000313" key="3">
    <source>
        <dbReference type="Proteomes" id="UP000324222"/>
    </source>
</evidence>
<evidence type="ECO:0000313" key="2">
    <source>
        <dbReference type="EMBL" id="MPC34704.1"/>
    </source>
</evidence>
<reference evidence="2 3" key="1">
    <citation type="submission" date="2019-05" db="EMBL/GenBank/DDBJ databases">
        <title>Another draft genome of Portunus trituberculatus and its Hox gene families provides insights of decapod evolution.</title>
        <authorList>
            <person name="Jeong J.-H."/>
            <person name="Song I."/>
            <person name="Kim S."/>
            <person name="Choi T."/>
            <person name="Kim D."/>
            <person name="Ryu S."/>
            <person name="Kim W."/>
        </authorList>
    </citation>
    <scope>NUCLEOTIDE SEQUENCE [LARGE SCALE GENOMIC DNA]</scope>
    <source>
        <tissue evidence="2">Muscle</tissue>
    </source>
</reference>
<sequence length="115" mass="13081">MEHGLSEEEKRGRTRPNWLRGGDRLRQGPAVCALYVARTSRPRRLTGIATTREAEGPISFLKRFALSPQLIPEATEMITWFLKSVSPVYNINQGESSNRRHIDNNSQDNCQNKSI</sequence>
<name>A0A5B7EQQ3_PORTR</name>
<dbReference type="AlphaFoldDB" id="A0A5B7EQQ3"/>
<feature type="compositionally biased region" description="Polar residues" evidence="1">
    <location>
        <begin position="104"/>
        <end position="115"/>
    </location>
</feature>
<comment type="caution">
    <text evidence="2">The sequence shown here is derived from an EMBL/GenBank/DDBJ whole genome shotgun (WGS) entry which is preliminary data.</text>
</comment>
<proteinExistence type="predicted"/>
<gene>
    <name evidence="2" type="ORF">E2C01_028103</name>
</gene>
<feature type="compositionally biased region" description="Basic and acidic residues" evidence="1">
    <location>
        <begin position="1"/>
        <end position="11"/>
    </location>
</feature>